<reference evidence="3" key="1">
    <citation type="journal article" date="2013" name="Nature">
        <title>Draft genome of the wheat A-genome progenitor Triticum urartu.</title>
        <authorList>
            <person name="Ling H.Q."/>
            <person name="Zhao S."/>
            <person name="Liu D."/>
            <person name="Wang J."/>
            <person name="Sun H."/>
            <person name="Zhang C."/>
            <person name="Fan H."/>
            <person name="Li D."/>
            <person name="Dong L."/>
            <person name="Tao Y."/>
            <person name="Gao C."/>
            <person name="Wu H."/>
            <person name="Li Y."/>
            <person name="Cui Y."/>
            <person name="Guo X."/>
            <person name="Zheng S."/>
            <person name="Wang B."/>
            <person name="Yu K."/>
            <person name="Liang Q."/>
            <person name="Yang W."/>
            <person name="Lou X."/>
            <person name="Chen J."/>
            <person name="Feng M."/>
            <person name="Jian J."/>
            <person name="Zhang X."/>
            <person name="Luo G."/>
            <person name="Jiang Y."/>
            <person name="Liu J."/>
            <person name="Wang Z."/>
            <person name="Sha Y."/>
            <person name="Zhang B."/>
            <person name="Wu H."/>
            <person name="Tang D."/>
            <person name="Shen Q."/>
            <person name="Xue P."/>
            <person name="Zou S."/>
            <person name="Wang X."/>
            <person name="Liu X."/>
            <person name="Wang F."/>
            <person name="Yang Y."/>
            <person name="An X."/>
            <person name="Dong Z."/>
            <person name="Zhang K."/>
            <person name="Zhang X."/>
            <person name="Luo M.C."/>
            <person name="Dvorak J."/>
            <person name="Tong Y."/>
            <person name="Wang J."/>
            <person name="Yang H."/>
            <person name="Li Z."/>
            <person name="Wang D."/>
            <person name="Zhang A."/>
            <person name="Wang J."/>
        </authorList>
    </citation>
    <scope>NUCLEOTIDE SEQUENCE</scope>
    <source>
        <strain evidence="3">cv. G1812</strain>
    </source>
</reference>
<reference evidence="2" key="3">
    <citation type="submission" date="2022-06" db="UniProtKB">
        <authorList>
            <consortium name="EnsemblPlants"/>
        </authorList>
    </citation>
    <scope>IDENTIFICATION</scope>
</reference>
<proteinExistence type="predicted"/>
<name>A0A8R7V1Y7_TRIUA</name>
<dbReference type="Proteomes" id="UP000015106">
    <property type="component" value="Chromosome 7"/>
</dbReference>
<reference evidence="2" key="2">
    <citation type="submission" date="2018-03" db="EMBL/GenBank/DDBJ databases">
        <title>The Triticum urartu genome reveals the dynamic nature of wheat genome evolution.</title>
        <authorList>
            <person name="Ling H."/>
            <person name="Ma B."/>
            <person name="Shi X."/>
            <person name="Liu H."/>
            <person name="Dong L."/>
            <person name="Sun H."/>
            <person name="Cao Y."/>
            <person name="Gao Q."/>
            <person name="Zheng S."/>
            <person name="Li Y."/>
            <person name="Yu Y."/>
            <person name="Du H."/>
            <person name="Qi M."/>
            <person name="Li Y."/>
            <person name="Yu H."/>
            <person name="Cui Y."/>
            <person name="Wang N."/>
            <person name="Chen C."/>
            <person name="Wu H."/>
            <person name="Zhao Y."/>
            <person name="Zhang J."/>
            <person name="Li Y."/>
            <person name="Zhou W."/>
            <person name="Zhang B."/>
            <person name="Hu W."/>
            <person name="Eijk M."/>
            <person name="Tang J."/>
            <person name="Witsenboer H."/>
            <person name="Zhao S."/>
            <person name="Li Z."/>
            <person name="Zhang A."/>
            <person name="Wang D."/>
            <person name="Liang C."/>
        </authorList>
    </citation>
    <scope>NUCLEOTIDE SEQUENCE [LARGE SCALE GENOMIC DNA]</scope>
    <source>
        <strain evidence="2">cv. G1812</strain>
    </source>
</reference>
<evidence type="ECO:0000313" key="3">
    <source>
        <dbReference type="Proteomes" id="UP000015106"/>
    </source>
</evidence>
<sequence length="133" mass="14227">MCGCSSHPTAPLKPRSHAFCVHSPQDLLLNRLGVEDSASRAATSRVSSSCDESAGVQQVVMMQSCSTLHRWKLTEVASPQHASTRGLSGGEEPLRFKGAELHGHPTDGGGEQQARVVELQDLPSPRACSRRTP</sequence>
<evidence type="ECO:0000256" key="1">
    <source>
        <dbReference type="SAM" id="MobiDB-lite"/>
    </source>
</evidence>
<feature type="compositionally biased region" description="Basic and acidic residues" evidence="1">
    <location>
        <begin position="92"/>
        <end position="105"/>
    </location>
</feature>
<keyword evidence="3" id="KW-1185">Reference proteome</keyword>
<protein>
    <submittedName>
        <fullName evidence="2">Uncharacterized protein</fullName>
    </submittedName>
</protein>
<dbReference type="Gramene" id="TuG1812G0700002618.01.T01">
    <property type="protein sequence ID" value="TuG1812G0700002618.01.T01"/>
    <property type="gene ID" value="TuG1812G0700002618.01"/>
</dbReference>
<feature type="region of interest" description="Disordered" evidence="1">
    <location>
        <begin position="77"/>
        <end position="114"/>
    </location>
</feature>
<dbReference type="AlphaFoldDB" id="A0A8R7V1Y7"/>
<organism evidence="2 3">
    <name type="scientific">Triticum urartu</name>
    <name type="common">Red wild einkorn</name>
    <name type="synonym">Crithodium urartu</name>
    <dbReference type="NCBI Taxonomy" id="4572"/>
    <lineage>
        <taxon>Eukaryota</taxon>
        <taxon>Viridiplantae</taxon>
        <taxon>Streptophyta</taxon>
        <taxon>Embryophyta</taxon>
        <taxon>Tracheophyta</taxon>
        <taxon>Spermatophyta</taxon>
        <taxon>Magnoliopsida</taxon>
        <taxon>Liliopsida</taxon>
        <taxon>Poales</taxon>
        <taxon>Poaceae</taxon>
        <taxon>BOP clade</taxon>
        <taxon>Pooideae</taxon>
        <taxon>Triticodae</taxon>
        <taxon>Triticeae</taxon>
        <taxon>Triticinae</taxon>
        <taxon>Triticum</taxon>
    </lineage>
</organism>
<evidence type="ECO:0000313" key="2">
    <source>
        <dbReference type="EnsemblPlants" id="TuG1812G0700002618.01.T01"/>
    </source>
</evidence>
<dbReference type="EnsemblPlants" id="TuG1812G0700002618.01.T01">
    <property type="protein sequence ID" value="TuG1812G0700002618.01.T01"/>
    <property type="gene ID" value="TuG1812G0700002618.01"/>
</dbReference>
<accession>A0A8R7V1Y7</accession>